<feature type="region of interest" description="Disordered" evidence="1">
    <location>
        <begin position="1"/>
        <end position="23"/>
    </location>
</feature>
<organism evidence="2 3">
    <name type="scientific">Yinghuangia aomiensis</name>
    <dbReference type="NCBI Taxonomy" id="676205"/>
    <lineage>
        <taxon>Bacteria</taxon>
        <taxon>Bacillati</taxon>
        <taxon>Actinomycetota</taxon>
        <taxon>Actinomycetes</taxon>
        <taxon>Kitasatosporales</taxon>
        <taxon>Streptomycetaceae</taxon>
        <taxon>Yinghuangia</taxon>
    </lineage>
</organism>
<name>A0ABP9GP30_9ACTN</name>
<evidence type="ECO:0000313" key="3">
    <source>
        <dbReference type="Proteomes" id="UP001500466"/>
    </source>
</evidence>
<feature type="region of interest" description="Disordered" evidence="1">
    <location>
        <begin position="61"/>
        <end position="84"/>
    </location>
</feature>
<feature type="compositionally biased region" description="Basic and acidic residues" evidence="1">
    <location>
        <begin position="11"/>
        <end position="23"/>
    </location>
</feature>
<sequence length="141" mass="15312">MAAVPRRRLRRESAPRPEVRDRTAAALVGGERRERKECTWSLLADGRGEGALRSCGERASEGVTGTHAGVHARRQAHKQKDAGFGAENAIAVPVPLGHERFRHEIARAMDILSISDTEIDGVSETRACRGLDGRTRPGCPP</sequence>
<dbReference type="EMBL" id="BAABHS010000001">
    <property type="protein sequence ID" value="GAA4946593.1"/>
    <property type="molecule type" value="Genomic_DNA"/>
</dbReference>
<protein>
    <submittedName>
        <fullName evidence="2">Uncharacterized protein</fullName>
    </submittedName>
</protein>
<feature type="compositionally biased region" description="Basic residues" evidence="1">
    <location>
        <begin position="1"/>
        <end position="10"/>
    </location>
</feature>
<gene>
    <name evidence="2" type="ORF">GCM10023205_03010</name>
</gene>
<reference evidence="3" key="1">
    <citation type="journal article" date="2019" name="Int. J. Syst. Evol. Microbiol.">
        <title>The Global Catalogue of Microorganisms (GCM) 10K type strain sequencing project: providing services to taxonomists for standard genome sequencing and annotation.</title>
        <authorList>
            <consortium name="The Broad Institute Genomics Platform"/>
            <consortium name="The Broad Institute Genome Sequencing Center for Infectious Disease"/>
            <person name="Wu L."/>
            <person name="Ma J."/>
        </authorList>
    </citation>
    <scope>NUCLEOTIDE SEQUENCE [LARGE SCALE GENOMIC DNA]</scope>
    <source>
        <strain evidence="3">JCM 17986</strain>
    </source>
</reference>
<evidence type="ECO:0000256" key="1">
    <source>
        <dbReference type="SAM" id="MobiDB-lite"/>
    </source>
</evidence>
<dbReference type="Proteomes" id="UP001500466">
    <property type="component" value="Unassembled WGS sequence"/>
</dbReference>
<comment type="caution">
    <text evidence="2">The sequence shown here is derived from an EMBL/GenBank/DDBJ whole genome shotgun (WGS) entry which is preliminary data.</text>
</comment>
<proteinExistence type="predicted"/>
<keyword evidence="3" id="KW-1185">Reference proteome</keyword>
<evidence type="ECO:0000313" key="2">
    <source>
        <dbReference type="EMBL" id="GAA4946593.1"/>
    </source>
</evidence>
<accession>A0ABP9GP30</accession>